<dbReference type="InterPro" id="IPR001879">
    <property type="entry name" value="GPCR_2_extracellular_dom"/>
</dbReference>
<gene>
    <name evidence="7" type="ORF">CTOB1V02_LOCUS4635</name>
</gene>
<keyword evidence="6" id="KW-0472">Membrane</keyword>
<dbReference type="PANTHER" id="PTHR45620:SF15">
    <property type="entry name" value="DIURETIC HORMONE 44 RECEPTOR 1-RELATED"/>
    <property type="match status" value="1"/>
</dbReference>
<dbReference type="GO" id="GO:0008528">
    <property type="term" value="F:G protein-coupled peptide receptor activity"/>
    <property type="evidence" value="ECO:0007669"/>
    <property type="project" value="TreeGrafter"/>
</dbReference>
<evidence type="ECO:0000256" key="3">
    <source>
        <dbReference type="ARBA" id="ARBA00022475"/>
    </source>
</evidence>
<organism evidence="7">
    <name type="scientific">Cyprideis torosa</name>
    <dbReference type="NCBI Taxonomy" id="163714"/>
    <lineage>
        <taxon>Eukaryota</taxon>
        <taxon>Metazoa</taxon>
        <taxon>Ecdysozoa</taxon>
        <taxon>Arthropoda</taxon>
        <taxon>Crustacea</taxon>
        <taxon>Oligostraca</taxon>
        <taxon>Ostracoda</taxon>
        <taxon>Podocopa</taxon>
        <taxon>Podocopida</taxon>
        <taxon>Cytherocopina</taxon>
        <taxon>Cytheroidea</taxon>
        <taxon>Cytherideidae</taxon>
        <taxon>Cyprideis</taxon>
    </lineage>
</organism>
<dbReference type="Pfam" id="PF02793">
    <property type="entry name" value="HRM"/>
    <property type="match status" value="1"/>
</dbReference>
<keyword evidence="3" id="KW-1003">Cell membrane</keyword>
<evidence type="ECO:0000256" key="2">
    <source>
        <dbReference type="ARBA" id="ARBA00005314"/>
    </source>
</evidence>
<dbReference type="SUPFAM" id="SSF111418">
    <property type="entry name" value="Hormone receptor domain"/>
    <property type="match status" value="1"/>
</dbReference>
<evidence type="ECO:0000256" key="5">
    <source>
        <dbReference type="ARBA" id="ARBA00022989"/>
    </source>
</evidence>
<evidence type="ECO:0000256" key="6">
    <source>
        <dbReference type="ARBA" id="ARBA00023136"/>
    </source>
</evidence>
<dbReference type="GO" id="GO:0017046">
    <property type="term" value="F:peptide hormone binding"/>
    <property type="evidence" value="ECO:0007669"/>
    <property type="project" value="TreeGrafter"/>
</dbReference>
<dbReference type="SMART" id="SM00008">
    <property type="entry name" value="HormR"/>
    <property type="match status" value="1"/>
</dbReference>
<dbReference type="GO" id="GO:0007188">
    <property type="term" value="P:adenylate cyclase-modulating G protein-coupled receptor signaling pathway"/>
    <property type="evidence" value="ECO:0007669"/>
    <property type="project" value="TreeGrafter"/>
</dbReference>
<dbReference type="InterPro" id="IPR036445">
    <property type="entry name" value="GPCR_2_extracell_dom_sf"/>
</dbReference>
<comment type="subcellular location">
    <subcellularLocation>
        <location evidence="1">Cell membrane</location>
        <topology evidence="1">Multi-pass membrane protein</topology>
    </subcellularLocation>
</comment>
<dbReference type="EMBL" id="OB660909">
    <property type="protein sequence ID" value="CAD7226720.1"/>
    <property type="molecule type" value="Genomic_DNA"/>
</dbReference>
<comment type="similarity">
    <text evidence="2">Belongs to the G-protein coupled receptor 2 family.</text>
</comment>
<dbReference type="OrthoDB" id="6022368at2759"/>
<sequence>MMGGEEGSSRRLTKGMMGTREEIFQYLVAHPEGFAQLNYTDEDLGFGFLDCYQRATAAPYNPDNCNYTFNGITCWEPVPRGTEAVQPCPPLLRGVRYDSSLVASWGLPSSQSLSKGTEDIACCYGPDFPVHRFPTTGCSSIRYFGKEQCSELDGRAENATRFCSEEGEWEENANYSCTPLTATINLDDSVTELWFYFTGFALSLVAVLIAVAIFCGFRDLRCLRNSIHTNLMTTYVMMDFNWIVLASVQIGPGQFSPAVSALDDSALPSRPWDVSALKDSAPGRFGSSRIETIPLRDHAGKREIHKARQQRSAKDSMVSAMVGPKCPGDETTRG</sequence>
<dbReference type="InterPro" id="IPR000832">
    <property type="entry name" value="GPCR_2_secretin-like"/>
</dbReference>
<keyword evidence="5" id="KW-1133">Transmembrane helix</keyword>
<name>A0A7R8WCS2_9CRUS</name>
<dbReference type="Gene3D" id="4.10.1240.10">
    <property type="entry name" value="GPCR, family 2, extracellular hormone receptor domain"/>
    <property type="match status" value="1"/>
</dbReference>
<dbReference type="PANTHER" id="PTHR45620">
    <property type="entry name" value="PDF RECEPTOR-LIKE PROTEIN-RELATED"/>
    <property type="match status" value="1"/>
</dbReference>
<dbReference type="Pfam" id="PF00002">
    <property type="entry name" value="7tm_2"/>
    <property type="match status" value="1"/>
</dbReference>
<dbReference type="GO" id="GO:0005886">
    <property type="term" value="C:plasma membrane"/>
    <property type="evidence" value="ECO:0007669"/>
    <property type="project" value="UniProtKB-SubCell"/>
</dbReference>
<dbReference type="InterPro" id="IPR050332">
    <property type="entry name" value="GPCR_2"/>
</dbReference>
<reference evidence="7" key="1">
    <citation type="submission" date="2020-11" db="EMBL/GenBank/DDBJ databases">
        <authorList>
            <person name="Tran Van P."/>
        </authorList>
    </citation>
    <scope>NUCLEOTIDE SEQUENCE</scope>
</reference>
<evidence type="ECO:0000256" key="1">
    <source>
        <dbReference type="ARBA" id="ARBA00004651"/>
    </source>
</evidence>
<accession>A0A7R8WCS2</accession>
<evidence type="ECO:0000256" key="4">
    <source>
        <dbReference type="ARBA" id="ARBA00022692"/>
    </source>
</evidence>
<keyword evidence="4" id="KW-0812">Transmembrane</keyword>
<proteinExistence type="inferred from homology"/>
<protein>
    <submittedName>
        <fullName evidence="7">Uncharacterized protein</fullName>
    </submittedName>
</protein>
<evidence type="ECO:0000313" key="7">
    <source>
        <dbReference type="EMBL" id="CAD7226720.1"/>
    </source>
</evidence>
<dbReference type="Gene3D" id="1.20.1070.10">
    <property type="entry name" value="Rhodopsin 7-helix transmembrane proteins"/>
    <property type="match status" value="1"/>
</dbReference>
<dbReference type="AlphaFoldDB" id="A0A7R8WCS2"/>
<dbReference type="PRINTS" id="PR00249">
    <property type="entry name" value="GPCRSECRETIN"/>
</dbReference>
<dbReference type="PROSITE" id="PS50227">
    <property type="entry name" value="G_PROTEIN_RECEP_F2_3"/>
    <property type="match status" value="1"/>
</dbReference>